<dbReference type="AlphaFoldDB" id="A0A158QTV8"/>
<gene>
    <name evidence="19" type="ORF">MCOS_LOCUS5356</name>
</gene>
<accession>A0A158QTV8</accession>
<evidence type="ECO:0000256" key="2">
    <source>
        <dbReference type="ARBA" id="ARBA00005364"/>
    </source>
</evidence>
<dbReference type="OrthoDB" id="2127281at2759"/>
<keyword evidence="9" id="KW-0106">Calcium</keyword>
<name>A0A158QTV8_MESCO</name>
<dbReference type="PANTHER" id="PTHR10846">
    <property type="entry name" value="SODIUM/POTASSIUM/CALCIUM EXCHANGER"/>
    <property type="match status" value="1"/>
</dbReference>
<keyword evidence="4" id="KW-0050">Antiport</keyword>
<keyword evidence="6" id="KW-0109">Calcium transport</keyword>
<keyword evidence="20" id="KW-1185">Reference proteome</keyword>
<evidence type="ECO:0000256" key="4">
    <source>
        <dbReference type="ARBA" id="ARBA00022449"/>
    </source>
</evidence>
<evidence type="ECO:0000256" key="9">
    <source>
        <dbReference type="ARBA" id="ARBA00022837"/>
    </source>
</evidence>
<dbReference type="GO" id="GO:0006874">
    <property type="term" value="P:intracellular calcium ion homeostasis"/>
    <property type="evidence" value="ECO:0007669"/>
    <property type="project" value="TreeGrafter"/>
</dbReference>
<keyword evidence="14" id="KW-0406">Ion transport</keyword>
<evidence type="ECO:0000313" key="20">
    <source>
        <dbReference type="Proteomes" id="UP000267029"/>
    </source>
</evidence>
<dbReference type="NCBIfam" id="TIGR00367">
    <property type="entry name" value="calcium/sodium antiporter"/>
    <property type="match status" value="1"/>
</dbReference>
<comment type="subcellular location">
    <subcellularLocation>
        <location evidence="1">Membrane</location>
        <topology evidence="1">Multi-pass membrane protein</topology>
    </subcellularLocation>
</comment>
<evidence type="ECO:0000256" key="14">
    <source>
        <dbReference type="ARBA" id="ARBA00023065"/>
    </source>
</evidence>
<keyword evidence="13" id="KW-0915">Sodium</keyword>
<keyword evidence="8" id="KW-0732">Signal</keyword>
<evidence type="ECO:0000256" key="13">
    <source>
        <dbReference type="ARBA" id="ARBA00023053"/>
    </source>
</evidence>
<evidence type="ECO:0000256" key="8">
    <source>
        <dbReference type="ARBA" id="ARBA00022729"/>
    </source>
</evidence>
<evidence type="ECO:0000256" key="17">
    <source>
        <dbReference type="SAM" id="Phobius"/>
    </source>
</evidence>
<feature type="transmembrane region" description="Helical" evidence="17">
    <location>
        <begin position="483"/>
        <end position="511"/>
    </location>
</feature>
<keyword evidence="7 17" id="KW-0812">Transmembrane</keyword>
<evidence type="ECO:0000256" key="6">
    <source>
        <dbReference type="ARBA" id="ARBA00022568"/>
    </source>
</evidence>
<dbReference type="FunFam" id="1.20.1420.30:FF:000009">
    <property type="entry name" value="sodium/potassium/calcium exchanger 5 isoform X2"/>
    <property type="match status" value="1"/>
</dbReference>
<evidence type="ECO:0000256" key="3">
    <source>
        <dbReference type="ARBA" id="ARBA00022448"/>
    </source>
</evidence>
<reference evidence="19 20" key="1">
    <citation type="submission" date="2018-10" db="EMBL/GenBank/DDBJ databases">
        <authorList>
            <consortium name="Pathogen Informatics"/>
        </authorList>
    </citation>
    <scope>NUCLEOTIDE SEQUENCE [LARGE SCALE GENOMIC DNA]</scope>
</reference>
<keyword evidence="11" id="KW-0630">Potassium</keyword>
<feature type="transmembrane region" description="Helical" evidence="17">
    <location>
        <begin position="580"/>
        <end position="601"/>
    </location>
</feature>
<feature type="domain" description="Sodium/calcium exchanger membrane region" evidence="18">
    <location>
        <begin position="100"/>
        <end position="263"/>
    </location>
</feature>
<dbReference type="GO" id="GO:0005262">
    <property type="term" value="F:calcium channel activity"/>
    <property type="evidence" value="ECO:0007669"/>
    <property type="project" value="TreeGrafter"/>
</dbReference>
<evidence type="ECO:0000313" key="19">
    <source>
        <dbReference type="EMBL" id="VDD79353.1"/>
    </source>
</evidence>
<evidence type="ECO:0000256" key="15">
    <source>
        <dbReference type="ARBA" id="ARBA00023136"/>
    </source>
</evidence>
<keyword evidence="15 17" id="KW-0472">Membrane</keyword>
<protein>
    <recommendedName>
        <fullName evidence="18">Sodium/calcium exchanger membrane region domain-containing protein</fullName>
    </recommendedName>
</protein>
<dbReference type="InterPro" id="IPR004481">
    <property type="entry name" value="K/Na/Ca-exchanger"/>
</dbReference>
<sequence length="651" mass="72273">MRTSQTISTRSKSRLLGIALLISFYSMKIFLTYYYSRQPVETDSPDDVTLFPPERHLLVMNPTIPPFKGLNCTPLAIDNFPRDQFTQKQRRSGLVVLHVIAAAYMFLALAIVCDEYYIPCLEVICDVLRLQPDVAGATFMAAGSSAPELATTLVGVFIARDDIGLGAVVGSSDFNVMFVISVCALFSKEVIYLNWWPLVRDTTFYLISIIILALVIADENIEAGIFHCLGLAVFTLNQSPLNLARYEAVVLLTFYALYILLMYFNRRLDSFLNAWCLNHRSFCPRVMHDDVNSVEVTAQSTGKFGGKSGDTFDNQGVDTPMTNYTRLQSGSDDNQEAVEAKLPAVALSNQGKYLVVFVGYIGLVNKQSQFASYQAHFTLIFAETQAKTVFLSLLLSAPNSPPLTNLDTVIAPPAPSNDPESHVKRSDSLTFAQICLAPLSFPPKGTSTLSWIYYLLAWPIRLCLCLTTPDCRSPKWRRLQGHWIAFFICCFWIGVFTMFMMWMITIIGVTLGIPDTIMGLTLLAAGSSVPDAITSVIVVREGEGDMAISNAVGSNIFDILVCMGLPWLMRCIAISGPVVIYSQGLTYATLTLFFTVLILLGATHLNRWRLTKLYGVGLMITYLLFLVVCSLYELNVFGYVHPPECPYIETP</sequence>
<dbReference type="InterPro" id="IPR004837">
    <property type="entry name" value="NaCa_Exmemb"/>
</dbReference>
<dbReference type="GO" id="GO:0015293">
    <property type="term" value="F:symporter activity"/>
    <property type="evidence" value="ECO:0007669"/>
    <property type="project" value="UniProtKB-KW"/>
</dbReference>
<evidence type="ECO:0000256" key="16">
    <source>
        <dbReference type="ARBA" id="ARBA00023201"/>
    </source>
</evidence>
<evidence type="ECO:0000256" key="10">
    <source>
        <dbReference type="ARBA" id="ARBA00022847"/>
    </source>
</evidence>
<evidence type="ECO:0000256" key="7">
    <source>
        <dbReference type="ARBA" id="ARBA00022692"/>
    </source>
</evidence>
<evidence type="ECO:0000256" key="12">
    <source>
        <dbReference type="ARBA" id="ARBA00022989"/>
    </source>
</evidence>
<evidence type="ECO:0000256" key="11">
    <source>
        <dbReference type="ARBA" id="ARBA00022958"/>
    </source>
</evidence>
<keyword evidence="12 17" id="KW-1133">Transmembrane helix</keyword>
<evidence type="ECO:0000256" key="5">
    <source>
        <dbReference type="ARBA" id="ARBA00022538"/>
    </source>
</evidence>
<feature type="domain" description="Sodium/calcium exchanger membrane region" evidence="18">
    <location>
        <begin position="483"/>
        <end position="629"/>
    </location>
</feature>
<feature type="transmembrane region" description="Helical" evidence="17">
    <location>
        <begin position="15"/>
        <end position="35"/>
    </location>
</feature>
<dbReference type="GO" id="GO:0008273">
    <property type="term" value="F:calcium, potassium:sodium antiporter activity"/>
    <property type="evidence" value="ECO:0007669"/>
    <property type="project" value="TreeGrafter"/>
</dbReference>
<dbReference type="STRING" id="53468.A0A158QTV8"/>
<dbReference type="Gene3D" id="1.20.1420.30">
    <property type="entry name" value="NCX, central ion-binding region"/>
    <property type="match status" value="2"/>
</dbReference>
<evidence type="ECO:0000256" key="1">
    <source>
        <dbReference type="ARBA" id="ARBA00004141"/>
    </source>
</evidence>
<dbReference type="Proteomes" id="UP000267029">
    <property type="component" value="Unassembled WGS sequence"/>
</dbReference>
<feature type="transmembrane region" description="Helical" evidence="17">
    <location>
        <begin position="92"/>
        <end position="112"/>
    </location>
</feature>
<keyword evidence="5" id="KW-0633">Potassium transport</keyword>
<feature type="transmembrane region" description="Helical" evidence="17">
    <location>
        <begin position="198"/>
        <end position="217"/>
    </location>
</feature>
<dbReference type="EMBL" id="UXSR01005191">
    <property type="protein sequence ID" value="VDD79353.1"/>
    <property type="molecule type" value="Genomic_DNA"/>
</dbReference>
<comment type="similarity">
    <text evidence="2">Belongs to the Ca(2+):cation antiporter (CaCA) (TC 2.A.19) family. SLC24A subfamily.</text>
</comment>
<dbReference type="InterPro" id="IPR044880">
    <property type="entry name" value="NCX_ion-bd_dom_sf"/>
</dbReference>
<proteinExistence type="inferred from homology"/>
<dbReference type="PANTHER" id="PTHR10846:SF74">
    <property type="entry name" value="SODIUM_POTASSIUM_CALCIUM EXCHANGER CG1090-RELATED"/>
    <property type="match status" value="1"/>
</dbReference>
<dbReference type="Pfam" id="PF01699">
    <property type="entry name" value="Na_Ca_ex"/>
    <property type="match status" value="2"/>
</dbReference>
<organism evidence="19 20">
    <name type="scientific">Mesocestoides corti</name>
    <name type="common">Flatworm</name>
    <dbReference type="NCBI Taxonomy" id="53468"/>
    <lineage>
        <taxon>Eukaryota</taxon>
        <taxon>Metazoa</taxon>
        <taxon>Spiralia</taxon>
        <taxon>Lophotrochozoa</taxon>
        <taxon>Platyhelminthes</taxon>
        <taxon>Cestoda</taxon>
        <taxon>Eucestoda</taxon>
        <taxon>Cyclophyllidea</taxon>
        <taxon>Mesocestoididae</taxon>
        <taxon>Mesocestoides</taxon>
    </lineage>
</organism>
<keyword evidence="10" id="KW-0769">Symport</keyword>
<feature type="transmembrane region" description="Helical" evidence="17">
    <location>
        <begin position="551"/>
        <end position="568"/>
    </location>
</feature>
<keyword evidence="3" id="KW-0813">Transport</keyword>
<dbReference type="GO" id="GO:0005886">
    <property type="term" value="C:plasma membrane"/>
    <property type="evidence" value="ECO:0007669"/>
    <property type="project" value="TreeGrafter"/>
</dbReference>
<feature type="transmembrane region" description="Helical" evidence="17">
    <location>
        <begin position="613"/>
        <end position="634"/>
    </location>
</feature>
<evidence type="ECO:0000259" key="18">
    <source>
        <dbReference type="Pfam" id="PF01699"/>
    </source>
</evidence>
<feature type="transmembrane region" description="Helical" evidence="17">
    <location>
        <begin position="243"/>
        <end position="264"/>
    </location>
</feature>
<feature type="transmembrane region" description="Helical" evidence="17">
    <location>
        <begin position="517"/>
        <end position="539"/>
    </location>
</feature>
<keyword evidence="16" id="KW-0739">Sodium transport</keyword>